<dbReference type="STRING" id="282683.SAMN04488105_10389"/>
<dbReference type="InterPro" id="IPR004629">
    <property type="entry name" value="WecG_TagA_CpsF"/>
</dbReference>
<evidence type="ECO:0000256" key="1">
    <source>
        <dbReference type="ARBA" id="ARBA00022676"/>
    </source>
</evidence>
<dbReference type="NCBIfam" id="TIGR00696">
    <property type="entry name" value="wecG_tagA_cpsF"/>
    <property type="match status" value="1"/>
</dbReference>
<gene>
    <name evidence="3" type="ORF">SAMN04488105_10389</name>
</gene>
<keyword evidence="4" id="KW-1185">Reference proteome</keyword>
<proteinExistence type="predicted"/>
<organism evidence="3 4">
    <name type="scientific">Salipiger thiooxidans</name>
    <dbReference type="NCBI Taxonomy" id="282683"/>
    <lineage>
        <taxon>Bacteria</taxon>
        <taxon>Pseudomonadati</taxon>
        <taxon>Pseudomonadota</taxon>
        <taxon>Alphaproteobacteria</taxon>
        <taxon>Rhodobacterales</taxon>
        <taxon>Roseobacteraceae</taxon>
        <taxon>Salipiger</taxon>
    </lineage>
</organism>
<dbReference type="PANTHER" id="PTHR34136">
    <property type="match status" value="1"/>
</dbReference>
<dbReference type="Pfam" id="PF03808">
    <property type="entry name" value="Glyco_tran_WecG"/>
    <property type="match status" value="1"/>
</dbReference>
<sequence>MDFRVSGDRVSVNVPTWPALQARVSERLATGQGFALATLNLDHIVKLRGSPAFRRVYAQMDLVTADGNPIVWMSRLAGRRVELIPGADTILMLARIAARQGVTVALVGSTDDTLAGAKAYLEGEVRDLHIVETIAPAMGFDPAGADASRIFARLDASGARLCFVALGAPKQEIFAAAGRAQVPGLGFACIGAGLDFFAGTQRRAPGWARRFALEWLWRMVGSPRRLGMRYLRCLVILPGQMLRAMVSRFRSPQH</sequence>
<dbReference type="OrthoDB" id="9771846at2"/>
<dbReference type="Proteomes" id="UP000198994">
    <property type="component" value="Unassembled WGS sequence"/>
</dbReference>
<dbReference type="RefSeq" id="WP_089956111.1">
    <property type="nucleotide sequence ID" value="NZ_FNAV01000003.1"/>
</dbReference>
<name>A0A1G7CGI8_9RHOB</name>
<evidence type="ECO:0000313" key="3">
    <source>
        <dbReference type="EMBL" id="SDE37535.1"/>
    </source>
</evidence>
<reference evidence="4" key="1">
    <citation type="submission" date="2016-10" db="EMBL/GenBank/DDBJ databases">
        <authorList>
            <person name="Varghese N."/>
            <person name="Submissions S."/>
        </authorList>
    </citation>
    <scope>NUCLEOTIDE SEQUENCE [LARGE SCALE GENOMIC DNA]</scope>
    <source>
        <strain evidence="4">DSM 10146</strain>
    </source>
</reference>
<dbReference type="PANTHER" id="PTHR34136:SF1">
    <property type="entry name" value="UDP-N-ACETYL-D-MANNOSAMINURONIC ACID TRANSFERASE"/>
    <property type="match status" value="1"/>
</dbReference>
<dbReference type="EMBL" id="FNAV01000003">
    <property type="protein sequence ID" value="SDE37535.1"/>
    <property type="molecule type" value="Genomic_DNA"/>
</dbReference>
<evidence type="ECO:0000256" key="2">
    <source>
        <dbReference type="ARBA" id="ARBA00022679"/>
    </source>
</evidence>
<dbReference type="CDD" id="cd06533">
    <property type="entry name" value="Glyco_transf_WecG_TagA"/>
    <property type="match status" value="1"/>
</dbReference>
<evidence type="ECO:0000313" key="4">
    <source>
        <dbReference type="Proteomes" id="UP000198994"/>
    </source>
</evidence>
<protein>
    <submittedName>
        <fullName evidence="3">Polymer biosynthesis protein, WecB/TagA/CpsF family</fullName>
    </submittedName>
</protein>
<keyword evidence="2" id="KW-0808">Transferase</keyword>
<keyword evidence="1" id="KW-0328">Glycosyltransferase</keyword>
<dbReference type="AlphaFoldDB" id="A0A1G7CGI8"/>
<dbReference type="GO" id="GO:0016758">
    <property type="term" value="F:hexosyltransferase activity"/>
    <property type="evidence" value="ECO:0007669"/>
    <property type="project" value="TreeGrafter"/>
</dbReference>
<accession>A0A1G7CGI8</accession>